<dbReference type="RefSeq" id="WP_011768860.1">
    <property type="nucleotide sequence ID" value="NC_008709.1"/>
</dbReference>
<evidence type="ECO:0000256" key="3">
    <source>
        <dbReference type="ARBA" id="ARBA00022989"/>
    </source>
</evidence>
<evidence type="ECO:0000259" key="6">
    <source>
        <dbReference type="Pfam" id="PF04932"/>
    </source>
</evidence>
<feature type="transmembrane region" description="Helical" evidence="5">
    <location>
        <begin position="51"/>
        <end position="68"/>
    </location>
</feature>
<gene>
    <name evidence="7" type="ordered locus">Ping_0442</name>
</gene>
<dbReference type="InterPro" id="IPR051533">
    <property type="entry name" value="WaaL-like"/>
</dbReference>
<protein>
    <submittedName>
        <fullName evidence="7">O-antigen polymerase</fullName>
    </submittedName>
</protein>
<dbReference type="InterPro" id="IPR007016">
    <property type="entry name" value="O-antigen_ligase-rel_domated"/>
</dbReference>
<dbReference type="KEGG" id="pin:Ping_0442"/>
<proteinExistence type="predicted"/>
<keyword evidence="4 5" id="KW-0472">Membrane</keyword>
<evidence type="ECO:0000313" key="8">
    <source>
        <dbReference type="Proteomes" id="UP000000639"/>
    </source>
</evidence>
<dbReference type="Proteomes" id="UP000000639">
    <property type="component" value="Chromosome"/>
</dbReference>
<feature type="transmembrane region" description="Helical" evidence="5">
    <location>
        <begin position="154"/>
        <end position="171"/>
    </location>
</feature>
<evidence type="ECO:0000313" key="7">
    <source>
        <dbReference type="EMBL" id="ABM02301.1"/>
    </source>
</evidence>
<keyword evidence="3 5" id="KW-1133">Transmembrane helix</keyword>
<dbReference type="HOGENOM" id="CLU_578552_0_0_6"/>
<dbReference type="PANTHER" id="PTHR37422">
    <property type="entry name" value="TEICHURONIC ACID BIOSYNTHESIS PROTEIN TUAE"/>
    <property type="match status" value="1"/>
</dbReference>
<evidence type="ECO:0000256" key="2">
    <source>
        <dbReference type="ARBA" id="ARBA00022692"/>
    </source>
</evidence>
<feature type="transmembrane region" description="Helical" evidence="5">
    <location>
        <begin position="229"/>
        <end position="258"/>
    </location>
</feature>
<evidence type="ECO:0000256" key="1">
    <source>
        <dbReference type="ARBA" id="ARBA00004141"/>
    </source>
</evidence>
<dbReference type="EMBL" id="CP000510">
    <property type="protein sequence ID" value="ABM02301.1"/>
    <property type="molecule type" value="Genomic_DNA"/>
</dbReference>
<keyword evidence="8" id="KW-1185">Reference proteome</keyword>
<dbReference type="STRING" id="357804.Ping_0442"/>
<accession>A1SS36</accession>
<dbReference type="OrthoDB" id="6161418at2"/>
<feature type="transmembrane region" description="Helical" evidence="5">
    <location>
        <begin position="270"/>
        <end position="289"/>
    </location>
</feature>
<feature type="transmembrane region" description="Helical" evidence="5">
    <location>
        <begin position="410"/>
        <end position="428"/>
    </location>
</feature>
<keyword evidence="2 5" id="KW-0812">Transmembrane</keyword>
<evidence type="ECO:0000256" key="5">
    <source>
        <dbReference type="SAM" id="Phobius"/>
    </source>
</evidence>
<comment type="subcellular location">
    <subcellularLocation>
        <location evidence="1">Membrane</location>
        <topology evidence="1">Multi-pass membrane protein</topology>
    </subcellularLocation>
</comment>
<feature type="transmembrane region" description="Helical" evidence="5">
    <location>
        <begin position="381"/>
        <end position="398"/>
    </location>
</feature>
<name>A1SS36_PSYIN</name>
<dbReference type="PANTHER" id="PTHR37422:SF13">
    <property type="entry name" value="LIPOPOLYSACCHARIDE BIOSYNTHESIS PROTEIN PA4999-RELATED"/>
    <property type="match status" value="1"/>
</dbReference>
<feature type="transmembrane region" description="Helical" evidence="5">
    <location>
        <begin position="80"/>
        <end position="102"/>
    </location>
</feature>
<evidence type="ECO:0000256" key="4">
    <source>
        <dbReference type="ARBA" id="ARBA00023136"/>
    </source>
</evidence>
<reference evidence="7 8" key="1">
    <citation type="submission" date="2007-01" db="EMBL/GenBank/DDBJ databases">
        <title>Complete sequence of Psychromonas ingrahamii 37.</title>
        <authorList>
            <consortium name="US DOE Joint Genome Institute"/>
            <person name="Copeland A."/>
            <person name="Lucas S."/>
            <person name="Lapidus A."/>
            <person name="Barry K."/>
            <person name="Detter J.C."/>
            <person name="Glavina del Rio T."/>
            <person name="Hammon N."/>
            <person name="Israni S."/>
            <person name="Dalin E."/>
            <person name="Tice H."/>
            <person name="Pitluck S."/>
            <person name="Thompson L.S."/>
            <person name="Brettin T."/>
            <person name="Bruce D."/>
            <person name="Han C."/>
            <person name="Tapia R."/>
            <person name="Schmutz J."/>
            <person name="Larimer F."/>
            <person name="Land M."/>
            <person name="Hauser L."/>
            <person name="Kyrpides N."/>
            <person name="Ivanova N."/>
            <person name="Staley J."/>
            <person name="Richardson P."/>
        </authorList>
    </citation>
    <scope>NUCLEOTIDE SEQUENCE [LARGE SCALE GENOMIC DNA]</scope>
    <source>
        <strain evidence="7 8">37</strain>
    </source>
</reference>
<dbReference type="GO" id="GO:0016020">
    <property type="term" value="C:membrane"/>
    <property type="evidence" value="ECO:0007669"/>
    <property type="project" value="UniProtKB-SubCell"/>
</dbReference>
<dbReference type="Pfam" id="PF04932">
    <property type="entry name" value="Wzy_C"/>
    <property type="match status" value="1"/>
</dbReference>
<feature type="domain" description="O-antigen ligase-related" evidence="6">
    <location>
        <begin position="236"/>
        <end position="386"/>
    </location>
</feature>
<feature type="transmembrane region" description="Helical" evidence="5">
    <location>
        <begin position="199"/>
        <end position="217"/>
    </location>
</feature>
<feature type="transmembrane region" description="Helical" evidence="5">
    <location>
        <begin position="440"/>
        <end position="456"/>
    </location>
</feature>
<dbReference type="AlphaFoldDB" id="A1SS36"/>
<sequence>MIRITLLTLLVAYLSAYAWKDWFRAACWLVLLMAIFEHPDMPKSIGGVPGLNHWNFLFINTVLSWYSNRKKEKLTWEMPQIVNTLFFLYAFFIFISLIRYLYDHSGVIELFATIGAPPPGAINDINEYLINCFKWVLPGMIIFDGCRNRKQYDFAIGTLALMLILLALQVIKAMKLGSLTIGGDALQHKAAKIISNSVGYHRVNISMMMSGAFWVIFCLKELVSTKHYWLLILPSCFIVFLAMALTGGRTGYVTWAILGIFYCLFKWRKYILLAPLMFLAITMFVPSAIERLGFGFSSEQSAGTQDIEFENEEVNLYEITSGRNLMWPLVWKSIKDAPFFGSGREAMQNLGITLKIKRDYGEAENFPHPHNAYLQWLQDNGFVGAAPVFLLYLLLLKYSLSLFRDNSEKIYVVTGGVSLALLLAFLIASSGSQTFYPREGAVAMWVGIGLLLRVYIERSKKRSGKNSPLIDG</sequence>
<dbReference type="eggNOG" id="COG3307">
    <property type="taxonomic scope" value="Bacteria"/>
</dbReference>
<organism evidence="7 8">
    <name type="scientific">Psychromonas ingrahamii (strain DSM 17664 / CCUG 51855 / 37)</name>
    <dbReference type="NCBI Taxonomy" id="357804"/>
    <lineage>
        <taxon>Bacteria</taxon>
        <taxon>Pseudomonadati</taxon>
        <taxon>Pseudomonadota</taxon>
        <taxon>Gammaproteobacteria</taxon>
        <taxon>Alteromonadales</taxon>
        <taxon>Psychromonadaceae</taxon>
        <taxon>Psychromonas</taxon>
    </lineage>
</organism>